<keyword evidence="7" id="KW-0119">Carbohydrate metabolism</keyword>
<reference evidence="12" key="1">
    <citation type="submission" date="2020-01" db="EMBL/GenBank/DDBJ databases">
        <authorList>
            <consortium name="DOE Joint Genome Institute"/>
            <person name="Haridas S."/>
            <person name="Albert R."/>
            <person name="Binder M."/>
            <person name="Bloem J."/>
            <person name="Labutti K."/>
            <person name="Salamov A."/>
            <person name="Andreopoulos B."/>
            <person name="Baker S.E."/>
            <person name="Barry K."/>
            <person name="Bills G."/>
            <person name="Bluhm B.H."/>
            <person name="Cannon C."/>
            <person name="Castanera R."/>
            <person name="Culley D.E."/>
            <person name="Daum C."/>
            <person name="Ezra D."/>
            <person name="Gonzalez J.B."/>
            <person name="Henrissat B."/>
            <person name="Kuo A."/>
            <person name="Liang C."/>
            <person name="Lipzen A."/>
            <person name="Lutzoni F."/>
            <person name="Magnuson J."/>
            <person name="Mondo S."/>
            <person name="Nolan M."/>
            <person name="Ohm R."/>
            <person name="Pangilinan J."/>
            <person name="Park H.-J."/>
            <person name="Ramirez L."/>
            <person name="Alfaro M."/>
            <person name="Sun H."/>
            <person name="Tritt A."/>
            <person name="Yoshinaga Y."/>
            <person name="Zwiers L.-H."/>
            <person name="Turgeon B.G."/>
            <person name="Goodwin S.B."/>
            <person name="Spatafora J.W."/>
            <person name="Crous P.W."/>
            <person name="Grigoriev I.V."/>
        </authorList>
    </citation>
    <scope>NUCLEOTIDE SEQUENCE</scope>
    <source>
        <strain evidence="12">CBS 394.84</strain>
    </source>
</reference>
<proteinExistence type="predicted"/>
<comment type="catalytic activity">
    <reaction evidence="9">
        <text>feruloyl-polysaccharide + H2O = ferulate + polysaccharide.</text>
        <dbReference type="EC" id="3.1.1.73"/>
    </reaction>
</comment>
<dbReference type="GO" id="GO:0005576">
    <property type="term" value="C:extracellular region"/>
    <property type="evidence" value="ECO:0007669"/>
    <property type="project" value="UniProtKB-SubCell"/>
</dbReference>
<feature type="chain" id="PRO_5040370207" description="feruloyl esterase" evidence="11">
    <location>
        <begin position="21"/>
        <end position="322"/>
    </location>
</feature>
<evidence type="ECO:0000313" key="12">
    <source>
        <dbReference type="EMBL" id="KAF1850834.1"/>
    </source>
</evidence>
<dbReference type="EC" id="3.1.1.73" evidence="2"/>
<dbReference type="Proteomes" id="UP000800039">
    <property type="component" value="Unassembled WGS sequence"/>
</dbReference>
<evidence type="ECO:0000313" key="13">
    <source>
        <dbReference type="Proteomes" id="UP000800039"/>
    </source>
</evidence>
<evidence type="ECO:0000256" key="2">
    <source>
        <dbReference type="ARBA" id="ARBA00013091"/>
    </source>
</evidence>
<keyword evidence="8" id="KW-0624">Polysaccharide degradation</keyword>
<dbReference type="PANTHER" id="PTHR38050:SF2">
    <property type="entry name" value="FERULOYL ESTERASE C-RELATED"/>
    <property type="match status" value="1"/>
</dbReference>
<dbReference type="OrthoDB" id="424610at2759"/>
<dbReference type="GO" id="GO:0030600">
    <property type="term" value="F:feruloyl esterase activity"/>
    <property type="evidence" value="ECO:0007669"/>
    <property type="project" value="UniProtKB-EC"/>
</dbReference>
<dbReference type="SUPFAM" id="SSF53474">
    <property type="entry name" value="alpha/beta-Hydrolases"/>
    <property type="match status" value="1"/>
</dbReference>
<evidence type="ECO:0000256" key="8">
    <source>
        <dbReference type="ARBA" id="ARBA00023326"/>
    </source>
</evidence>
<dbReference type="EMBL" id="ML976614">
    <property type="protein sequence ID" value="KAF1850834.1"/>
    <property type="molecule type" value="Genomic_DNA"/>
</dbReference>
<evidence type="ECO:0000256" key="11">
    <source>
        <dbReference type="SAM" id="SignalP"/>
    </source>
</evidence>
<dbReference type="GeneID" id="63853079"/>
<gene>
    <name evidence="12" type="ORF">K460DRAFT_391242</name>
</gene>
<accession>A0A9P4LE74</accession>
<dbReference type="AlphaFoldDB" id="A0A9P4LE74"/>
<evidence type="ECO:0000256" key="4">
    <source>
        <dbReference type="ARBA" id="ARBA00022651"/>
    </source>
</evidence>
<evidence type="ECO:0000256" key="1">
    <source>
        <dbReference type="ARBA" id="ARBA00004613"/>
    </source>
</evidence>
<keyword evidence="6" id="KW-0378">Hydrolase</keyword>
<feature type="region of interest" description="Disordered" evidence="10">
    <location>
        <begin position="22"/>
        <end position="51"/>
    </location>
</feature>
<evidence type="ECO:0000256" key="9">
    <source>
        <dbReference type="ARBA" id="ARBA00034075"/>
    </source>
</evidence>
<evidence type="ECO:0000256" key="3">
    <source>
        <dbReference type="ARBA" id="ARBA00022525"/>
    </source>
</evidence>
<protein>
    <recommendedName>
        <fullName evidence="2">feruloyl esterase</fullName>
        <ecNumber evidence="2">3.1.1.73</ecNumber>
    </recommendedName>
</protein>
<comment type="subcellular location">
    <subcellularLocation>
        <location evidence="1">Secreted</location>
    </subcellularLocation>
</comment>
<evidence type="ECO:0000256" key="7">
    <source>
        <dbReference type="ARBA" id="ARBA00023277"/>
    </source>
</evidence>
<evidence type="ECO:0000256" key="5">
    <source>
        <dbReference type="ARBA" id="ARBA00022729"/>
    </source>
</evidence>
<keyword evidence="5 11" id="KW-0732">Signal</keyword>
<feature type="signal peptide" evidence="11">
    <location>
        <begin position="1"/>
        <end position="20"/>
    </location>
</feature>
<sequence length="322" mass="34917">MKSSLLSSLALSTLIPGITSSSGTASDGGCGKQLPEGVQSDKSVDLTLDSSSGVTPRKYRLHLPPSYDINKKVPLILSFHGRGKDGQFQEALSQFSNASYGFDGIAVYPEGVPNAKGTQQFQGDPDAPASINDVKFTLELLDHLQSTFCIDASRIYAAGKSNGGGFTGLLACDPDATKRIAAFAPVSGAFYLDKDQKLPECKPSRKPVPLMEFHGFKDTTIRYLGGPNTRGTTNTTNIPTYVDDWAKRNGFEVAANKTSFLCSGKKKVTRYSWDDVVVHYNYTNLNHDWPSSFANGDTEDALTCVEAEATSIILAWFKKWTL</sequence>
<evidence type="ECO:0000256" key="6">
    <source>
        <dbReference type="ARBA" id="ARBA00022801"/>
    </source>
</evidence>
<keyword evidence="13" id="KW-1185">Reference proteome</keyword>
<keyword evidence="3" id="KW-0964">Secreted</keyword>
<evidence type="ECO:0000256" key="10">
    <source>
        <dbReference type="SAM" id="MobiDB-lite"/>
    </source>
</evidence>
<dbReference type="Gene3D" id="3.40.50.1820">
    <property type="entry name" value="alpha/beta hydrolase"/>
    <property type="match status" value="1"/>
</dbReference>
<dbReference type="InterPro" id="IPR043595">
    <property type="entry name" value="FaeB/C/D"/>
</dbReference>
<dbReference type="GO" id="GO:0045493">
    <property type="term" value="P:xylan catabolic process"/>
    <property type="evidence" value="ECO:0007669"/>
    <property type="project" value="UniProtKB-KW"/>
</dbReference>
<organism evidence="12 13">
    <name type="scientific">Cucurbitaria berberidis CBS 394.84</name>
    <dbReference type="NCBI Taxonomy" id="1168544"/>
    <lineage>
        <taxon>Eukaryota</taxon>
        <taxon>Fungi</taxon>
        <taxon>Dikarya</taxon>
        <taxon>Ascomycota</taxon>
        <taxon>Pezizomycotina</taxon>
        <taxon>Dothideomycetes</taxon>
        <taxon>Pleosporomycetidae</taxon>
        <taxon>Pleosporales</taxon>
        <taxon>Pleosporineae</taxon>
        <taxon>Cucurbitariaceae</taxon>
        <taxon>Cucurbitaria</taxon>
    </lineage>
</organism>
<name>A0A9P4LE74_9PLEO</name>
<dbReference type="RefSeq" id="XP_040793397.1">
    <property type="nucleotide sequence ID" value="XM_040935828.1"/>
</dbReference>
<dbReference type="InterPro" id="IPR029058">
    <property type="entry name" value="AB_hydrolase_fold"/>
</dbReference>
<keyword evidence="4" id="KW-0858">Xylan degradation</keyword>
<comment type="caution">
    <text evidence="12">The sequence shown here is derived from an EMBL/GenBank/DDBJ whole genome shotgun (WGS) entry which is preliminary data.</text>
</comment>
<dbReference type="PANTHER" id="PTHR38050">
    <property type="match status" value="1"/>
</dbReference>